<dbReference type="PROSITE" id="PS50878">
    <property type="entry name" value="RT_POL"/>
    <property type="match status" value="1"/>
</dbReference>
<evidence type="ECO:0000313" key="2">
    <source>
        <dbReference type="EMBL" id="EFN66785.1"/>
    </source>
</evidence>
<dbReference type="PANTHER" id="PTHR21301">
    <property type="entry name" value="REVERSE TRANSCRIPTASE"/>
    <property type="match status" value="1"/>
</dbReference>
<keyword evidence="3" id="KW-1185">Reference proteome</keyword>
<dbReference type="InParanoid" id="E2AIF4"/>
<dbReference type="EMBL" id="GL439768">
    <property type="protein sequence ID" value="EFN66785.1"/>
    <property type="molecule type" value="Genomic_DNA"/>
</dbReference>
<organism evidence="3">
    <name type="scientific">Camponotus floridanus</name>
    <name type="common">Florida carpenter ant</name>
    <dbReference type="NCBI Taxonomy" id="104421"/>
    <lineage>
        <taxon>Eukaryota</taxon>
        <taxon>Metazoa</taxon>
        <taxon>Ecdysozoa</taxon>
        <taxon>Arthropoda</taxon>
        <taxon>Hexapoda</taxon>
        <taxon>Insecta</taxon>
        <taxon>Pterygota</taxon>
        <taxon>Neoptera</taxon>
        <taxon>Endopterygota</taxon>
        <taxon>Hymenoptera</taxon>
        <taxon>Apocrita</taxon>
        <taxon>Aculeata</taxon>
        <taxon>Formicoidea</taxon>
        <taxon>Formicidae</taxon>
        <taxon>Formicinae</taxon>
        <taxon>Camponotus</taxon>
    </lineage>
</organism>
<dbReference type="OMA" id="MINENEM"/>
<reference evidence="2 3" key="1">
    <citation type="journal article" date="2010" name="Science">
        <title>Genomic comparison of the ants Camponotus floridanus and Harpegnathos saltator.</title>
        <authorList>
            <person name="Bonasio R."/>
            <person name="Zhang G."/>
            <person name="Ye C."/>
            <person name="Mutti N.S."/>
            <person name="Fang X."/>
            <person name="Qin N."/>
            <person name="Donahue G."/>
            <person name="Yang P."/>
            <person name="Li Q."/>
            <person name="Li C."/>
            <person name="Zhang P."/>
            <person name="Huang Z."/>
            <person name="Berger S.L."/>
            <person name="Reinberg D."/>
            <person name="Wang J."/>
            <person name="Liebig J."/>
        </authorList>
    </citation>
    <scope>NUCLEOTIDE SEQUENCE [LARGE SCALE GENOMIC DNA]</scope>
    <source>
        <strain evidence="3">C129</strain>
    </source>
</reference>
<dbReference type="PANTHER" id="PTHR21301:SF10">
    <property type="entry name" value="REVERSE TRANSCRIPTASE DOMAIN-CONTAINING PROTEIN"/>
    <property type="match status" value="1"/>
</dbReference>
<proteinExistence type="predicted"/>
<feature type="domain" description="Reverse transcriptase" evidence="1">
    <location>
        <begin position="160"/>
        <end position="331"/>
    </location>
</feature>
<protein>
    <recommendedName>
        <fullName evidence="1">Reverse transcriptase domain-containing protein</fullName>
    </recommendedName>
</protein>
<gene>
    <name evidence="2" type="ORF">EAG_12202</name>
</gene>
<sequence>INMSSIQIPDKVKSFLQLGGNFSLPVTNRTNLTTEFIINFQNNLRKLPPEKRIAVRNRSIGIINSIPSYQYPRTKTHNLLLHLNKITNDFLNDNQNLIIIRADKGNITISLDKDIYIRKIEELLKDDETYMVVDRNPINKLISNLRGLLMRWKNNNYITQATYRSLSYSEGSLPRAYGLPKVHKPECPFRLIVSSIDGPLYQLAVFLHKIMIKDFPSAHSSIENSFELIKKLNNVQLDSDYKLISLDVISLFTNIPIDLAVDSVSNRWEYIKNSTDFPKSEFLLGVKMVLNSTFFIFNNIYYRQLYGTPMGSPLSPILADIVMQDIENKAL</sequence>
<accession>E2AIF4</accession>
<feature type="non-terminal residue" evidence="2">
    <location>
        <position position="1"/>
    </location>
</feature>
<dbReference type="OrthoDB" id="7551446at2759"/>
<name>E2AIF4_CAMFO</name>
<dbReference type="InterPro" id="IPR000477">
    <property type="entry name" value="RT_dom"/>
</dbReference>
<dbReference type="Proteomes" id="UP000000311">
    <property type="component" value="Unassembled WGS sequence"/>
</dbReference>
<dbReference type="AlphaFoldDB" id="E2AIF4"/>
<evidence type="ECO:0000259" key="1">
    <source>
        <dbReference type="PROSITE" id="PS50878"/>
    </source>
</evidence>
<feature type="non-terminal residue" evidence="2">
    <location>
        <position position="331"/>
    </location>
</feature>
<evidence type="ECO:0000313" key="3">
    <source>
        <dbReference type="Proteomes" id="UP000000311"/>
    </source>
</evidence>